<feature type="compositionally biased region" description="Acidic residues" evidence="1">
    <location>
        <begin position="242"/>
        <end position="258"/>
    </location>
</feature>
<feature type="compositionally biased region" description="Polar residues" evidence="1">
    <location>
        <begin position="577"/>
        <end position="588"/>
    </location>
</feature>
<reference evidence="2 3" key="1">
    <citation type="submission" date="2024-05" db="EMBL/GenBank/DDBJ databases">
        <authorList>
            <person name="Wallberg A."/>
        </authorList>
    </citation>
    <scope>NUCLEOTIDE SEQUENCE [LARGE SCALE GENOMIC DNA]</scope>
</reference>
<evidence type="ECO:0000313" key="2">
    <source>
        <dbReference type="EMBL" id="CAL4094149.1"/>
    </source>
</evidence>
<dbReference type="Proteomes" id="UP001497623">
    <property type="component" value="Unassembled WGS sequence"/>
</dbReference>
<protein>
    <submittedName>
        <fullName evidence="2">Uncharacterized protein</fullName>
    </submittedName>
</protein>
<sequence>MYKSIDPRKGRWHIMAQELNEISKSKGYTSEKCRQTIRNLNHAYRKKKENGGLIEELEENAFGAETNLEIPKAISTTSQLSSGQGTRMYQIYPELETTTQEWQPKVIPSLIRVPVPRPYEDPKKKERKRKLFLTTYRMFKNVDPRQGRWRMMAQKLNEITKSKGYTSEMCRQTIRNLNYAYRNKKENGGLIEELEENAFGIERNLEIPTAQSTTSKLPTGQFLVLVKSQESIQKELESYTVDDYDGDDDIDDDEEEEESPNKRERKLFLTTYMEYKRVSTKKGRWSMVAKKMNEITESEKYTAENCHMRIKKIRVLYQKRRNRNLNSDNIPIQIEDDMENAFGSEFELDTPQDSNCNIGRVRYKKCDLCSSCEDEEEPEERLASVVIEGKMKGCELCSSTSGEDSSDRESSPEPPPKKKYVPIKQESKRKSVAQKLLELKKKYVPEKEQPSTSEDELMFENEEQDATMSEEEPTENLTTKEEIMRKLELWKEEEREEVRKLHKKRMERMDKLLNLLEVENSQQSIEEKNKQFQQIQQTNTLLGQTLTELGRLRKALTSQKLSGQTHKQDQQKPTEEITGNITNDQHME</sequence>
<comment type="caution">
    <text evidence="2">The sequence shown here is derived from an EMBL/GenBank/DDBJ whole genome shotgun (WGS) entry which is preliminary data.</text>
</comment>
<feature type="region of interest" description="Disordered" evidence="1">
    <location>
        <begin position="442"/>
        <end position="481"/>
    </location>
</feature>
<evidence type="ECO:0000313" key="3">
    <source>
        <dbReference type="Proteomes" id="UP001497623"/>
    </source>
</evidence>
<proteinExistence type="predicted"/>
<feature type="region of interest" description="Disordered" evidence="1">
    <location>
        <begin position="396"/>
        <end position="429"/>
    </location>
</feature>
<feature type="compositionally biased region" description="Basic and acidic residues" evidence="1">
    <location>
        <begin position="566"/>
        <end position="575"/>
    </location>
</feature>
<feature type="region of interest" description="Disordered" evidence="1">
    <location>
        <begin position="557"/>
        <end position="588"/>
    </location>
</feature>
<keyword evidence="3" id="KW-1185">Reference proteome</keyword>
<name>A0AAV2QNU7_MEGNR</name>
<organism evidence="2 3">
    <name type="scientific">Meganyctiphanes norvegica</name>
    <name type="common">Northern krill</name>
    <name type="synonym">Thysanopoda norvegica</name>
    <dbReference type="NCBI Taxonomy" id="48144"/>
    <lineage>
        <taxon>Eukaryota</taxon>
        <taxon>Metazoa</taxon>
        <taxon>Ecdysozoa</taxon>
        <taxon>Arthropoda</taxon>
        <taxon>Crustacea</taxon>
        <taxon>Multicrustacea</taxon>
        <taxon>Malacostraca</taxon>
        <taxon>Eumalacostraca</taxon>
        <taxon>Eucarida</taxon>
        <taxon>Euphausiacea</taxon>
        <taxon>Euphausiidae</taxon>
        <taxon>Meganyctiphanes</taxon>
    </lineage>
</organism>
<feature type="compositionally biased region" description="Acidic residues" evidence="1">
    <location>
        <begin position="453"/>
        <end position="474"/>
    </location>
</feature>
<dbReference type="AlphaFoldDB" id="A0AAV2QNU7"/>
<feature type="region of interest" description="Disordered" evidence="1">
    <location>
        <begin position="242"/>
        <end position="263"/>
    </location>
</feature>
<dbReference type="EMBL" id="CAXKWB010009286">
    <property type="protein sequence ID" value="CAL4094149.1"/>
    <property type="molecule type" value="Genomic_DNA"/>
</dbReference>
<accession>A0AAV2QNU7</accession>
<evidence type="ECO:0000256" key="1">
    <source>
        <dbReference type="SAM" id="MobiDB-lite"/>
    </source>
</evidence>
<gene>
    <name evidence="2" type="ORF">MNOR_LOCUS15077</name>
</gene>